<keyword evidence="1 3" id="KW-0210">Decarboxylase</keyword>
<dbReference type="GO" id="GO:0004633">
    <property type="term" value="F:phosphopantothenoylcysteine decarboxylase activity"/>
    <property type="evidence" value="ECO:0007669"/>
    <property type="project" value="UniProtKB-EC"/>
</dbReference>
<dbReference type="PANTHER" id="PTHR14359">
    <property type="entry name" value="HOMO-OLIGOMERIC FLAVIN CONTAINING CYS DECARBOXYLASE FAMILY"/>
    <property type="match status" value="1"/>
</dbReference>
<comment type="cofactor">
    <cofactor evidence="3">
        <name>Mg(2+)</name>
        <dbReference type="ChEBI" id="CHEBI:18420"/>
    </cofactor>
</comment>
<evidence type="ECO:0000259" key="5">
    <source>
        <dbReference type="Pfam" id="PF02441"/>
    </source>
</evidence>
<keyword evidence="2 3" id="KW-0456">Lyase</keyword>
<feature type="binding site" evidence="3">
    <location>
        <begin position="308"/>
        <end position="311"/>
    </location>
    <ligand>
        <name>CTP</name>
        <dbReference type="ChEBI" id="CHEBI:37563"/>
    </ligand>
</feature>
<feature type="domain" description="Flavoprotein" evidence="5">
    <location>
        <begin position="7"/>
        <end position="180"/>
    </location>
</feature>
<dbReference type="SUPFAM" id="SSF102645">
    <property type="entry name" value="CoaB-like"/>
    <property type="match status" value="1"/>
</dbReference>
<comment type="caution">
    <text evidence="7">The sequence shown here is derived from an EMBL/GenBank/DDBJ whole genome shotgun (WGS) entry which is preliminary data.</text>
</comment>
<dbReference type="Gene3D" id="3.40.50.10300">
    <property type="entry name" value="CoaB-like"/>
    <property type="match status" value="1"/>
</dbReference>
<comment type="similarity">
    <text evidence="3 4">In the C-terminal section; belongs to the PPC synthetase family.</text>
</comment>
<dbReference type="HAMAP" id="MF_02225">
    <property type="entry name" value="CoaBC"/>
    <property type="match status" value="1"/>
</dbReference>
<dbReference type="EC" id="4.1.1.36" evidence="3"/>
<evidence type="ECO:0000256" key="3">
    <source>
        <dbReference type="HAMAP-Rule" id="MF_02225"/>
    </source>
</evidence>
<feature type="active site" description="Proton donor" evidence="3">
    <location>
        <position position="162"/>
    </location>
</feature>
<reference evidence="7 8" key="1">
    <citation type="submission" date="2024-03" db="EMBL/GenBank/DDBJ databases">
        <title>High-quality draft genome sequence of Oceanobacter sp. wDCs-4.</title>
        <authorList>
            <person name="Dong C."/>
        </authorList>
    </citation>
    <scope>NUCLEOTIDE SEQUENCE [LARGE SCALE GENOMIC DNA]</scope>
    <source>
        <strain evidence="8">wDCs-4</strain>
    </source>
</reference>
<dbReference type="SUPFAM" id="SSF52507">
    <property type="entry name" value="Homo-oligomeric flavin-containing Cys decarboxylases, HFCD"/>
    <property type="match status" value="1"/>
</dbReference>
<feature type="binding site" evidence="3">
    <location>
        <position position="340"/>
    </location>
    <ligand>
        <name>CTP</name>
        <dbReference type="ChEBI" id="CHEBI:37563"/>
    </ligand>
</feature>
<feature type="domain" description="DNA/pantothenate metabolism flavoprotein C-terminal" evidence="6">
    <location>
        <begin position="189"/>
        <end position="396"/>
    </location>
</feature>
<protein>
    <recommendedName>
        <fullName evidence="3">Coenzyme A biosynthesis bifunctional protein CoaBC</fullName>
    </recommendedName>
    <alternativeName>
        <fullName evidence="3">DNA/pantothenate metabolism flavoprotein</fullName>
    </alternativeName>
    <alternativeName>
        <fullName evidence="3">Phosphopantothenoylcysteine synthetase/decarboxylase</fullName>
        <shortName evidence="3">PPCS-PPCDC</shortName>
    </alternativeName>
    <domain>
        <recommendedName>
            <fullName evidence="3">Phosphopantothenoylcysteine decarboxylase</fullName>
            <shortName evidence="3">PPC decarboxylase</shortName>
            <shortName evidence="3">PPC-DC</shortName>
            <ecNumber evidence="3">4.1.1.36</ecNumber>
        </recommendedName>
        <alternativeName>
            <fullName evidence="3">CoaC</fullName>
        </alternativeName>
    </domain>
    <domain>
        <recommendedName>
            <fullName evidence="3">Phosphopantothenate--cysteine ligase</fullName>
            <ecNumber evidence="3">6.3.2.5</ecNumber>
        </recommendedName>
        <alternativeName>
            <fullName evidence="3">CoaB</fullName>
        </alternativeName>
        <alternativeName>
            <fullName evidence="3">Phosphopantothenoylcysteine synthetase</fullName>
            <shortName evidence="3">PPC synthetase</shortName>
            <shortName evidence="3">PPC-S</shortName>
        </alternativeName>
    </domain>
</protein>
<organism evidence="7 8">
    <name type="scientific">Oceanobacter antarcticus</name>
    <dbReference type="NCBI Taxonomy" id="3133425"/>
    <lineage>
        <taxon>Bacteria</taxon>
        <taxon>Pseudomonadati</taxon>
        <taxon>Pseudomonadota</taxon>
        <taxon>Gammaproteobacteria</taxon>
        <taxon>Oceanospirillales</taxon>
        <taxon>Oceanospirillaceae</taxon>
        <taxon>Oceanobacter</taxon>
    </lineage>
</organism>
<feature type="binding site" evidence="3">
    <location>
        <position position="326"/>
    </location>
    <ligand>
        <name>CTP</name>
        <dbReference type="ChEBI" id="CHEBI:37563"/>
    </ligand>
</feature>
<dbReference type="InterPro" id="IPR005252">
    <property type="entry name" value="CoaBC"/>
</dbReference>
<keyword evidence="3 4" id="KW-0285">Flavoprotein</keyword>
<dbReference type="RefSeq" id="WP_416205951.1">
    <property type="nucleotide sequence ID" value="NZ_JBBKTX010000011.1"/>
</dbReference>
<gene>
    <name evidence="3 7" type="primary">coaBC</name>
    <name evidence="7" type="ORF">WG929_10140</name>
</gene>
<keyword evidence="8" id="KW-1185">Reference proteome</keyword>
<dbReference type="Gene3D" id="3.40.50.1950">
    <property type="entry name" value="Flavin prenyltransferase-like"/>
    <property type="match status" value="1"/>
</dbReference>
<comment type="function">
    <text evidence="4">Catalyzes two steps in the biosynthesis of coenzyme A. In the first step cysteine is conjugated to 4'-phosphopantothenate to form 4-phosphopantothenoylcysteine, in the latter compound is decarboxylated to form 4'-phosphopantotheine.</text>
</comment>
<comment type="cofactor">
    <cofactor evidence="3">
        <name>FMN</name>
        <dbReference type="ChEBI" id="CHEBI:58210"/>
    </cofactor>
    <text evidence="3">Binds 1 FMN per subunit.</text>
</comment>
<dbReference type="Pfam" id="PF02441">
    <property type="entry name" value="Flavoprotein"/>
    <property type="match status" value="1"/>
</dbReference>
<keyword evidence="3 4" id="KW-0436">Ligase</keyword>
<evidence type="ECO:0000313" key="8">
    <source>
        <dbReference type="Proteomes" id="UP001620597"/>
    </source>
</evidence>
<proteinExistence type="inferred from homology"/>
<feature type="region of interest" description="Phosphopantothenate--cysteine ligase" evidence="3">
    <location>
        <begin position="194"/>
        <end position="402"/>
    </location>
</feature>
<comment type="catalytic activity">
    <reaction evidence="3 4">
        <text>N-[(R)-4-phosphopantothenoyl]-L-cysteine + H(+) = (R)-4'-phosphopantetheine + CO2</text>
        <dbReference type="Rhea" id="RHEA:16793"/>
        <dbReference type="ChEBI" id="CHEBI:15378"/>
        <dbReference type="ChEBI" id="CHEBI:16526"/>
        <dbReference type="ChEBI" id="CHEBI:59458"/>
        <dbReference type="ChEBI" id="CHEBI:61723"/>
        <dbReference type="EC" id="4.1.1.36"/>
    </reaction>
</comment>
<dbReference type="InterPro" id="IPR007085">
    <property type="entry name" value="DNA/pantothenate-metab_flavo_C"/>
</dbReference>
<accession>A0ABW8NIS2</accession>
<sequence>MLQLANKRILLGISGGIAAYKSAELVRTLTKAGADVRVIMTSGALEFITPLTLQALSGNPVHHALLDETAEAGMGHIELARWADTILIAPATADVIARLAAGMGNDLLTTVCLASAAPLCLAPAMNQQMWAAPTTQNNLATLTQLLGEKLALFGPDSGAQACGDIGPGRMLEPEAIARLLANRFTTGALAGKRVVITAGPTREALDPVRYISNHSSGKMGYALARAAQEAGAEVTLISGPVHLPAPDRVTLVSVVSATDMLAAALATLEHCDLFIASAAVADYRPATIAEQKIKKAGDEIQLTLVKNPDIVATIAQHKNRPFTVGFAAETNDVDAYARAKLERKNLDMIIANDVSRQDIGFGADDNAVTLYSKHGSTEFTVMNKALLARQLLAAIAIQLAVL</sequence>
<feature type="region of interest" description="Phosphopantothenoylcysteine decarboxylase" evidence="3">
    <location>
        <begin position="1"/>
        <end position="193"/>
    </location>
</feature>
<comment type="similarity">
    <text evidence="3 4">In the N-terminal section; belongs to the HFCD (homo-oligomeric flavin containing Cys decarboxylase) superfamily.</text>
</comment>
<dbReference type="Pfam" id="PF04127">
    <property type="entry name" value="DFP"/>
    <property type="match status" value="1"/>
</dbReference>
<dbReference type="PANTHER" id="PTHR14359:SF6">
    <property type="entry name" value="PHOSPHOPANTOTHENOYLCYSTEINE DECARBOXYLASE"/>
    <property type="match status" value="1"/>
</dbReference>
<dbReference type="GO" id="GO:0004632">
    <property type="term" value="F:phosphopantothenate--cysteine ligase activity"/>
    <property type="evidence" value="ECO:0007669"/>
    <property type="project" value="UniProtKB-EC"/>
</dbReference>
<dbReference type="EMBL" id="JBBKTX010000011">
    <property type="protein sequence ID" value="MFK4752766.1"/>
    <property type="molecule type" value="Genomic_DNA"/>
</dbReference>
<feature type="binding site" evidence="3">
    <location>
        <position position="292"/>
    </location>
    <ligand>
        <name>CTP</name>
        <dbReference type="ChEBI" id="CHEBI:37563"/>
    </ligand>
</feature>
<evidence type="ECO:0000256" key="2">
    <source>
        <dbReference type="ARBA" id="ARBA00023239"/>
    </source>
</evidence>
<feature type="binding site" evidence="3">
    <location>
        <position position="344"/>
    </location>
    <ligand>
        <name>CTP</name>
        <dbReference type="ChEBI" id="CHEBI:37563"/>
    </ligand>
</feature>
<comment type="caution">
    <text evidence="3">Lacks conserved residue(s) required for the propagation of feature annotation.</text>
</comment>
<comment type="function">
    <text evidence="3">Catalyzes two sequential steps in the biosynthesis of coenzyme A. In the first step cysteine is conjugated to 4'-phosphopantothenate to form 4-phosphopantothenoylcysteine. In the second step the latter compound is decarboxylated to form 4'-phosphopantotheine.</text>
</comment>
<dbReference type="InterPro" id="IPR035929">
    <property type="entry name" value="CoaB-like_sf"/>
</dbReference>
<dbReference type="NCBIfam" id="TIGR00521">
    <property type="entry name" value="coaBC_dfp"/>
    <property type="match status" value="1"/>
</dbReference>
<feature type="binding site" evidence="3">
    <location>
        <position position="282"/>
    </location>
    <ligand>
        <name>CTP</name>
        <dbReference type="ChEBI" id="CHEBI:37563"/>
    </ligand>
</feature>
<dbReference type="InterPro" id="IPR036551">
    <property type="entry name" value="Flavin_trans-like"/>
</dbReference>
<evidence type="ECO:0000256" key="4">
    <source>
        <dbReference type="RuleBase" id="RU364078"/>
    </source>
</evidence>
<evidence type="ECO:0000313" key="7">
    <source>
        <dbReference type="EMBL" id="MFK4752766.1"/>
    </source>
</evidence>
<evidence type="ECO:0000256" key="1">
    <source>
        <dbReference type="ARBA" id="ARBA00022793"/>
    </source>
</evidence>
<comment type="pathway">
    <text evidence="3 4">Cofactor biosynthesis; coenzyme A biosynthesis; CoA from (R)-pantothenate: step 3/5.</text>
</comment>
<dbReference type="Proteomes" id="UP001620597">
    <property type="component" value="Unassembled WGS sequence"/>
</dbReference>
<name>A0ABW8NIS2_9GAMM</name>
<evidence type="ECO:0000259" key="6">
    <source>
        <dbReference type="Pfam" id="PF04127"/>
    </source>
</evidence>
<dbReference type="InterPro" id="IPR003382">
    <property type="entry name" value="Flavoprotein"/>
</dbReference>
<keyword evidence="3" id="KW-0479">Metal-binding</keyword>
<comment type="pathway">
    <text evidence="3 4">Cofactor biosynthesis; coenzyme A biosynthesis; CoA from (R)-pantothenate: step 2/5.</text>
</comment>
<keyword evidence="3" id="KW-0511">Multifunctional enzyme</keyword>
<keyword evidence="3 4" id="KW-0288">FMN</keyword>
<comment type="catalytic activity">
    <reaction evidence="3 4">
        <text>(R)-4'-phosphopantothenate + L-cysteine + CTP = N-[(R)-4-phosphopantothenoyl]-L-cysteine + CMP + diphosphate + H(+)</text>
        <dbReference type="Rhea" id="RHEA:19397"/>
        <dbReference type="ChEBI" id="CHEBI:10986"/>
        <dbReference type="ChEBI" id="CHEBI:15378"/>
        <dbReference type="ChEBI" id="CHEBI:33019"/>
        <dbReference type="ChEBI" id="CHEBI:35235"/>
        <dbReference type="ChEBI" id="CHEBI:37563"/>
        <dbReference type="ChEBI" id="CHEBI:59458"/>
        <dbReference type="ChEBI" id="CHEBI:60377"/>
        <dbReference type="EC" id="6.3.2.5"/>
    </reaction>
</comment>
<keyword evidence="3" id="KW-0460">Magnesium</keyword>
<dbReference type="EC" id="6.3.2.5" evidence="3"/>